<feature type="transmembrane region" description="Helical" evidence="1">
    <location>
        <begin position="213"/>
        <end position="236"/>
    </location>
</feature>
<organism evidence="3 4">
    <name type="scientific">Clohesyomyces aquaticus</name>
    <dbReference type="NCBI Taxonomy" id="1231657"/>
    <lineage>
        <taxon>Eukaryota</taxon>
        <taxon>Fungi</taxon>
        <taxon>Dikarya</taxon>
        <taxon>Ascomycota</taxon>
        <taxon>Pezizomycotina</taxon>
        <taxon>Dothideomycetes</taxon>
        <taxon>Pleosporomycetidae</taxon>
        <taxon>Pleosporales</taxon>
        <taxon>Lindgomycetaceae</taxon>
        <taxon>Clohesyomyces</taxon>
    </lineage>
</organism>
<dbReference type="Pfam" id="PF20684">
    <property type="entry name" value="Fung_rhodopsin"/>
    <property type="match status" value="1"/>
</dbReference>
<accession>A0A1Y1YY29</accession>
<evidence type="ECO:0000259" key="2">
    <source>
        <dbReference type="Pfam" id="PF20684"/>
    </source>
</evidence>
<keyword evidence="1" id="KW-1133">Transmembrane helix</keyword>
<evidence type="ECO:0000256" key="1">
    <source>
        <dbReference type="SAM" id="Phobius"/>
    </source>
</evidence>
<dbReference type="InterPro" id="IPR049326">
    <property type="entry name" value="Rhodopsin_dom_fungi"/>
</dbReference>
<dbReference type="OrthoDB" id="3918601at2759"/>
<name>A0A1Y1YY29_9PLEO</name>
<feature type="transmembrane region" description="Helical" evidence="1">
    <location>
        <begin position="143"/>
        <end position="163"/>
    </location>
</feature>
<dbReference type="PANTHER" id="PTHR39614">
    <property type="entry name" value="INTEGRAL MEMBRANE PROTEIN"/>
    <property type="match status" value="1"/>
</dbReference>
<dbReference type="AlphaFoldDB" id="A0A1Y1YY29"/>
<protein>
    <recommendedName>
        <fullName evidence="2">Rhodopsin domain-containing protein</fullName>
    </recommendedName>
</protein>
<dbReference type="Proteomes" id="UP000193144">
    <property type="component" value="Unassembled WGS sequence"/>
</dbReference>
<feature type="transmembrane region" description="Helical" evidence="1">
    <location>
        <begin position="248"/>
        <end position="265"/>
    </location>
</feature>
<keyword evidence="1" id="KW-0472">Membrane</keyword>
<keyword evidence="1" id="KW-0812">Transmembrane</keyword>
<reference evidence="3 4" key="1">
    <citation type="submission" date="2016-07" db="EMBL/GenBank/DDBJ databases">
        <title>Pervasive Adenine N6-methylation of Active Genes in Fungi.</title>
        <authorList>
            <consortium name="DOE Joint Genome Institute"/>
            <person name="Mondo S.J."/>
            <person name="Dannebaum R.O."/>
            <person name="Kuo R.C."/>
            <person name="Labutti K."/>
            <person name="Haridas S."/>
            <person name="Kuo A."/>
            <person name="Salamov A."/>
            <person name="Ahrendt S.R."/>
            <person name="Lipzen A."/>
            <person name="Sullivan W."/>
            <person name="Andreopoulos W.B."/>
            <person name="Clum A."/>
            <person name="Lindquist E."/>
            <person name="Daum C."/>
            <person name="Ramamoorthy G.K."/>
            <person name="Gryganskyi A."/>
            <person name="Culley D."/>
            <person name="Magnuson J.K."/>
            <person name="James T.Y."/>
            <person name="O'Malley M.A."/>
            <person name="Stajich J.E."/>
            <person name="Spatafora J.W."/>
            <person name="Visel A."/>
            <person name="Grigoriev I.V."/>
        </authorList>
    </citation>
    <scope>NUCLEOTIDE SEQUENCE [LARGE SCALE GENOMIC DNA]</scope>
    <source>
        <strain evidence="3 4">CBS 115471</strain>
    </source>
</reference>
<sequence>MISHVVVCSLLKPHATIVNAYLNFGFSIATHYLSCLWHLPSTEAMASDRIHTDATNRGPLVNIITWILLVVMCLASILKVFTKWILIRNLQYDDAFTVFAMLFAVGYGIAVSFQVDAGLGQHIGKLTVNEYAQYQKAVYASQIMYTISLAFAKQTVLQLFAILARNSPRVRLVYGVSAASALFAIIMVVSVSFQCSPPHTWEILSSRCFDQAAFWKAFAVLDIAIDVSTAVLAGIIFHGLNMPAKIKIPVIIAFSARAFLLPLVSIRLVHVLDTLHSLDRPYDDFIPVILTSICANGSVIITCVPFLKPVIKGIQSGILAGDIRSLAPLGNSQSLFSTAHKTPGNSNSSNTKNIFKLKQMRERGDSQEQMIREIREVRVDVSIPEPALSINPSGR</sequence>
<dbReference type="EMBL" id="MCFA01000153">
    <property type="protein sequence ID" value="ORY02846.1"/>
    <property type="molecule type" value="Genomic_DNA"/>
</dbReference>
<feature type="domain" description="Rhodopsin" evidence="2">
    <location>
        <begin position="78"/>
        <end position="312"/>
    </location>
</feature>
<gene>
    <name evidence="3" type="ORF">BCR34DRAFT_78853</name>
</gene>
<feature type="transmembrane region" description="Helical" evidence="1">
    <location>
        <begin position="285"/>
        <end position="307"/>
    </location>
</feature>
<feature type="transmembrane region" description="Helical" evidence="1">
    <location>
        <begin position="20"/>
        <end position="40"/>
    </location>
</feature>
<dbReference type="PANTHER" id="PTHR39614:SF2">
    <property type="entry name" value="INTEGRAL MEMBRANE PROTEIN"/>
    <property type="match status" value="1"/>
</dbReference>
<feature type="transmembrane region" description="Helical" evidence="1">
    <location>
        <begin position="60"/>
        <end position="82"/>
    </location>
</feature>
<evidence type="ECO:0000313" key="3">
    <source>
        <dbReference type="EMBL" id="ORY02846.1"/>
    </source>
</evidence>
<proteinExistence type="predicted"/>
<evidence type="ECO:0000313" key="4">
    <source>
        <dbReference type="Proteomes" id="UP000193144"/>
    </source>
</evidence>
<keyword evidence="4" id="KW-1185">Reference proteome</keyword>
<feature type="transmembrane region" description="Helical" evidence="1">
    <location>
        <begin position="172"/>
        <end position="193"/>
    </location>
</feature>
<comment type="caution">
    <text evidence="3">The sequence shown here is derived from an EMBL/GenBank/DDBJ whole genome shotgun (WGS) entry which is preliminary data.</text>
</comment>
<feature type="transmembrane region" description="Helical" evidence="1">
    <location>
        <begin position="94"/>
        <end position="115"/>
    </location>
</feature>